<accession>A0ACA9KPF0</accession>
<evidence type="ECO:0000313" key="1">
    <source>
        <dbReference type="EMBL" id="CAG8483336.1"/>
    </source>
</evidence>
<organism evidence="1 2">
    <name type="scientific">Racocetra persica</name>
    <dbReference type="NCBI Taxonomy" id="160502"/>
    <lineage>
        <taxon>Eukaryota</taxon>
        <taxon>Fungi</taxon>
        <taxon>Fungi incertae sedis</taxon>
        <taxon>Mucoromycota</taxon>
        <taxon>Glomeromycotina</taxon>
        <taxon>Glomeromycetes</taxon>
        <taxon>Diversisporales</taxon>
        <taxon>Gigasporaceae</taxon>
        <taxon>Racocetra</taxon>
    </lineage>
</organism>
<proteinExistence type="predicted"/>
<name>A0ACA9KPF0_9GLOM</name>
<reference evidence="1" key="1">
    <citation type="submission" date="2021-06" db="EMBL/GenBank/DDBJ databases">
        <authorList>
            <person name="Kallberg Y."/>
            <person name="Tangrot J."/>
            <person name="Rosling A."/>
        </authorList>
    </citation>
    <scope>NUCLEOTIDE SEQUENCE</scope>
    <source>
        <strain evidence="1">MA461A</strain>
    </source>
</reference>
<keyword evidence="2" id="KW-1185">Reference proteome</keyword>
<sequence length="379" mass="41243">MFYKRLIDPGECVGNLTRRNHPSTDPLGCYTFNTTFGIDTLAGLTSINFPDPYKDRDQTLMDPGLCIIHCADYLFKYAALTHGNDCRCGNNTGLDAYVKLTDNNVINTTCNITCVGNSSYICGGKDGYTVYNALTAISSYRVPNITTSQKLEIINDLRLNKDVGYKGCYKESPYCNKRFLNGTSEEPSGMTIEECLKFCGGNNFKYAGLEIGSQCFCDDDFKSLTRLSIEECSSSCEGGLSDGQITCIVGIVGIVLISALIVLYVKRKFSSQSSDTSSGTNSDDDTNGPDTNLENGTNDPVTNFDNGTNDPVTNFDNGTNDPVTNFDTNDPVTNFDNGTNDPVTNFDNGTNDPVTDFDNGTNGSDTNSDHHPNDLHSLF</sequence>
<protein>
    <submittedName>
        <fullName evidence="1">4224_t:CDS:1</fullName>
    </submittedName>
</protein>
<gene>
    <name evidence="1" type="ORF">RPERSI_LOCUS1075</name>
</gene>
<comment type="caution">
    <text evidence="1">The sequence shown here is derived from an EMBL/GenBank/DDBJ whole genome shotgun (WGS) entry which is preliminary data.</text>
</comment>
<dbReference type="EMBL" id="CAJVQC010000896">
    <property type="protein sequence ID" value="CAG8483336.1"/>
    <property type="molecule type" value="Genomic_DNA"/>
</dbReference>
<dbReference type="Proteomes" id="UP000789920">
    <property type="component" value="Unassembled WGS sequence"/>
</dbReference>
<evidence type="ECO:0000313" key="2">
    <source>
        <dbReference type="Proteomes" id="UP000789920"/>
    </source>
</evidence>